<dbReference type="PANTHER" id="PTHR46889">
    <property type="entry name" value="TRANSPOSASE INSF FOR INSERTION SEQUENCE IS3B-RELATED"/>
    <property type="match status" value="1"/>
</dbReference>
<evidence type="ECO:0000313" key="2">
    <source>
        <dbReference type="EMBL" id="NEC93391.1"/>
    </source>
</evidence>
<dbReference type="GO" id="GO:0003676">
    <property type="term" value="F:nucleic acid binding"/>
    <property type="evidence" value="ECO:0007669"/>
    <property type="project" value="InterPro"/>
</dbReference>
<dbReference type="PROSITE" id="PS50994">
    <property type="entry name" value="INTEGRASE"/>
    <property type="match status" value="1"/>
</dbReference>
<dbReference type="InterPro" id="IPR012337">
    <property type="entry name" value="RNaseH-like_sf"/>
</dbReference>
<feature type="non-terminal residue" evidence="2">
    <location>
        <position position="1"/>
    </location>
</feature>
<comment type="caution">
    <text evidence="2">The sequence shown here is derived from an EMBL/GenBank/DDBJ whole genome shotgun (WGS) entry which is preliminary data.</text>
</comment>
<dbReference type="InterPro" id="IPR001584">
    <property type="entry name" value="Integrase_cat-core"/>
</dbReference>
<evidence type="ECO:0000259" key="1">
    <source>
        <dbReference type="PROSITE" id="PS50994"/>
    </source>
</evidence>
<dbReference type="PANTHER" id="PTHR46889:SF4">
    <property type="entry name" value="TRANSPOSASE INSO FOR INSERTION SEQUENCE ELEMENT IS911B-RELATED"/>
    <property type="match status" value="1"/>
</dbReference>
<dbReference type="Gene3D" id="3.30.420.10">
    <property type="entry name" value="Ribonuclease H-like superfamily/Ribonuclease H"/>
    <property type="match status" value="1"/>
</dbReference>
<dbReference type="Pfam" id="PF13683">
    <property type="entry name" value="rve_3"/>
    <property type="match status" value="1"/>
</dbReference>
<dbReference type="GO" id="GO:0015074">
    <property type="term" value="P:DNA integration"/>
    <property type="evidence" value="ECO:0007669"/>
    <property type="project" value="InterPro"/>
</dbReference>
<feature type="domain" description="Integrase catalytic" evidence="1">
    <location>
        <begin position="1"/>
        <end position="105"/>
    </location>
</feature>
<dbReference type="InterPro" id="IPR050900">
    <property type="entry name" value="Transposase_IS3/IS150/IS904"/>
</dbReference>
<organism evidence="2">
    <name type="scientific">Streptomyces sp. SID12501</name>
    <dbReference type="NCBI Taxonomy" id="2706042"/>
    <lineage>
        <taxon>Bacteria</taxon>
        <taxon>Bacillati</taxon>
        <taxon>Actinomycetota</taxon>
        <taxon>Actinomycetes</taxon>
        <taxon>Kitasatosporales</taxon>
        <taxon>Streptomycetaceae</taxon>
        <taxon>Streptomyces</taxon>
    </lineage>
</organism>
<accession>A0A6B3C9H6</accession>
<dbReference type="InterPro" id="IPR036397">
    <property type="entry name" value="RNaseH_sf"/>
</dbReference>
<reference evidence="2" key="1">
    <citation type="submission" date="2020-01" db="EMBL/GenBank/DDBJ databases">
        <title>Insect and environment-associated Actinomycetes.</title>
        <authorList>
            <person name="Currrie C."/>
            <person name="Chevrette M."/>
            <person name="Carlson C."/>
            <person name="Stubbendieck R."/>
            <person name="Wendt-Pienkowski E."/>
        </authorList>
    </citation>
    <scope>NUCLEOTIDE SEQUENCE</scope>
    <source>
        <strain evidence="2">SID12501</strain>
    </source>
</reference>
<name>A0A6B3C9H6_9ACTN</name>
<dbReference type="AlphaFoldDB" id="A0A6B3C9H6"/>
<dbReference type="EMBL" id="JAAGLU010000784">
    <property type="protein sequence ID" value="NEC93391.1"/>
    <property type="molecule type" value="Genomic_DNA"/>
</dbReference>
<dbReference type="SUPFAM" id="SSF53098">
    <property type="entry name" value="Ribonuclease H-like"/>
    <property type="match status" value="1"/>
</dbReference>
<dbReference type="RefSeq" id="WP_164325358.1">
    <property type="nucleotide sequence ID" value="NZ_JAAGLU010000784.1"/>
</dbReference>
<sequence length="112" mass="12641">GDLQPGCVMHSDRGSEYTSGEFRQAIQELELRQSMGRTGSCYDNAAAESFFGVLKAEIGTTVWESHEAARADVFRFIEIEYNRARLRKHPEFGYLTPLETRTLLQQDLVPAA</sequence>
<gene>
    <name evidence="2" type="ORF">G3I71_48450</name>
</gene>
<proteinExistence type="predicted"/>
<protein>
    <submittedName>
        <fullName evidence="2">DDE-type integrase/transposase/recombinase</fullName>
    </submittedName>
</protein>